<evidence type="ECO:0000313" key="1">
    <source>
        <dbReference type="EMBL" id="QNO43304.1"/>
    </source>
</evidence>
<dbReference type="EMBL" id="MT631136">
    <property type="protein sequence ID" value="QNO45639.1"/>
    <property type="molecule type" value="Genomic_DNA"/>
</dbReference>
<dbReference type="EMBL" id="MT630806">
    <property type="protein sequence ID" value="QNO43304.1"/>
    <property type="molecule type" value="Genomic_DNA"/>
</dbReference>
<name>A0A7G9Y5M0_9EURY</name>
<gene>
    <name evidence="1" type="ORF">BKKEKDFB_00016</name>
    <name evidence="2" type="ORF">JMABOEBK_00036</name>
</gene>
<dbReference type="AlphaFoldDB" id="A0A7G9Y5M0"/>
<reference evidence="1" key="1">
    <citation type="submission" date="2020-06" db="EMBL/GenBank/DDBJ databases">
        <title>Unique genomic features of the anaerobic methanotrophic archaea.</title>
        <authorList>
            <person name="Chadwick G.L."/>
            <person name="Skennerton C.T."/>
            <person name="Laso-Perez R."/>
            <person name="Leu A.O."/>
            <person name="Speth D.R."/>
            <person name="Yu H."/>
            <person name="Morgan-Lang C."/>
            <person name="Hatzenpichler R."/>
            <person name="Goudeau D."/>
            <person name="Malmstrom R."/>
            <person name="Brazelton W.J."/>
            <person name="Woyke T."/>
            <person name="Hallam S.J."/>
            <person name="Tyson G.W."/>
            <person name="Wegener G."/>
            <person name="Boetius A."/>
            <person name="Orphan V."/>
        </authorList>
    </citation>
    <scope>NUCLEOTIDE SEQUENCE</scope>
</reference>
<organism evidence="1">
    <name type="scientific">Candidatus Methanogaster sp. ANME-2c ERB4</name>
    <dbReference type="NCBI Taxonomy" id="2759911"/>
    <lineage>
        <taxon>Archaea</taxon>
        <taxon>Methanobacteriati</taxon>
        <taxon>Methanobacteriota</taxon>
        <taxon>Stenosarchaea group</taxon>
        <taxon>Methanomicrobia</taxon>
        <taxon>Methanosarcinales</taxon>
        <taxon>ANME-2 cluster</taxon>
        <taxon>Candidatus Methanogasteraceae</taxon>
        <taxon>Candidatus Methanogaster</taxon>
    </lineage>
</organism>
<proteinExistence type="predicted"/>
<protein>
    <submittedName>
        <fullName evidence="1">Uncharacterized protein</fullName>
    </submittedName>
</protein>
<sequence length="34" mass="4026">MMPFDIITLTPDEFENGTSPIAEYAKERKMMYRV</sequence>
<evidence type="ECO:0000313" key="2">
    <source>
        <dbReference type="EMBL" id="QNO45639.1"/>
    </source>
</evidence>
<accession>A0A7G9Y5M0</accession>